<protein>
    <submittedName>
        <fullName evidence="1">Uncharacterized protein</fullName>
    </submittedName>
</protein>
<comment type="caution">
    <text evidence="1">The sequence shown here is derived from an EMBL/GenBank/DDBJ whole genome shotgun (WGS) entry which is preliminary data.</text>
</comment>
<keyword evidence="2" id="KW-1185">Reference proteome</keyword>
<gene>
    <name evidence="1" type="ORF">PIB30_065910</name>
</gene>
<accession>A0ABU6SM59</accession>
<organism evidence="1 2">
    <name type="scientific">Stylosanthes scabra</name>
    <dbReference type="NCBI Taxonomy" id="79078"/>
    <lineage>
        <taxon>Eukaryota</taxon>
        <taxon>Viridiplantae</taxon>
        <taxon>Streptophyta</taxon>
        <taxon>Embryophyta</taxon>
        <taxon>Tracheophyta</taxon>
        <taxon>Spermatophyta</taxon>
        <taxon>Magnoliopsida</taxon>
        <taxon>eudicotyledons</taxon>
        <taxon>Gunneridae</taxon>
        <taxon>Pentapetalae</taxon>
        <taxon>rosids</taxon>
        <taxon>fabids</taxon>
        <taxon>Fabales</taxon>
        <taxon>Fabaceae</taxon>
        <taxon>Papilionoideae</taxon>
        <taxon>50 kb inversion clade</taxon>
        <taxon>dalbergioids sensu lato</taxon>
        <taxon>Dalbergieae</taxon>
        <taxon>Pterocarpus clade</taxon>
        <taxon>Stylosanthes</taxon>
    </lineage>
</organism>
<reference evidence="1 2" key="1">
    <citation type="journal article" date="2023" name="Plants (Basel)">
        <title>Bridging the Gap: Combining Genomics and Transcriptomics Approaches to Understand Stylosanthes scabra, an Orphan Legume from the Brazilian Caatinga.</title>
        <authorList>
            <person name="Ferreira-Neto J.R.C."/>
            <person name="da Silva M.D."/>
            <person name="Binneck E."/>
            <person name="de Melo N.F."/>
            <person name="da Silva R.H."/>
            <person name="de Melo A.L.T.M."/>
            <person name="Pandolfi V."/>
            <person name="Bustamante F.O."/>
            <person name="Brasileiro-Vidal A.C."/>
            <person name="Benko-Iseppon A.M."/>
        </authorList>
    </citation>
    <scope>NUCLEOTIDE SEQUENCE [LARGE SCALE GENOMIC DNA]</scope>
    <source>
        <tissue evidence="1">Leaves</tissue>
    </source>
</reference>
<feature type="non-terminal residue" evidence="1">
    <location>
        <position position="1"/>
    </location>
</feature>
<sequence>DWAWPSKSGIRSWALMQEGRSHTGSMLWHDPGVTWGLDHALTTLRHGVGAVLE</sequence>
<name>A0ABU6SM59_9FABA</name>
<dbReference type="EMBL" id="JASCZI010061079">
    <property type="protein sequence ID" value="MED6137542.1"/>
    <property type="molecule type" value="Genomic_DNA"/>
</dbReference>
<dbReference type="Proteomes" id="UP001341840">
    <property type="component" value="Unassembled WGS sequence"/>
</dbReference>
<evidence type="ECO:0000313" key="1">
    <source>
        <dbReference type="EMBL" id="MED6137542.1"/>
    </source>
</evidence>
<proteinExistence type="predicted"/>
<evidence type="ECO:0000313" key="2">
    <source>
        <dbReference type="Proteomes" id="UP001341840"/>
    </source>
</evidence>